<dbReference type="InterPro" id="IPR036388">
    <property type="entry name" value="WH-like_DNA-bd_sf"/>
</dbReference>
<dbReference type="GO" id="GO:0003677">
    <property type="term" value="F:DNA binding"/>
    <property type="evidence" value="ECO:0007669"/>
    <property type="project" value="InterPro"/>
</dbReference>
<accession>A0AA52EIU0</accession>
<keyword evidence="3" id="KW-1185">Reference proteome</keyword>
<dbReference type="Proteomes" id="UP001268683">
    <property type="component" value="Chromosome"/>
</dbReference>
<dbReference type="SMART" id="SM00421">
    <property type="entry name" value="HTH_LUXR"/>
    <property type="match status" value="1"/>
</dbReference>
<organism evidence="2 3">
    <name type="scientific">Temperatibacter marinus</name>
    <dbReference type="NCBI Taxonomy" id="1456591"/>
    <lineage>
        <taxon>Bacteria</taxon>
        <taxon>Pseudomonadati</taxon>
        <taxon>Pseudomonadota</taxon>
        <taxon>Alphaproteobacteria</taxon>
        <taxon>Kordiimonadales</taxon>
        <taxon>Temperatibacteraceae</taxon>
        <taxon>Temperatibacter</taxon>
    </lineage>
</organism>
<dbReference type="RefSeq" id="WP_310799448.1">
    <property type="nucleotide sequence ID" value="NZ_CP123872.1"/>
</dbReference>
<dbReference type="PROSITE" id="PS00622">
    <property type="entry name" value="HTH_LUXR_1"/>
    <property type="match status" value="1"/>
</dbReference>
<dbReference type="Pfam" id="PF00196">
    <property type="entry name" value="GerE"/>
    <property type="match status" value="1"/>
</dbReference>
<evidence type="ECO:0000313" key="3">
    <source>
        <dbReference type="Proteomes" id="UP001268683"/>
    </source>
</evidence>
<feature type="domain" description="HTH luxR-type" evidence="1">
    <location>
        <begin position="212"/>
        <end position="277"/>
    </location>
</feature>
<gene>
    <name evidence="2" type="ORF">QGN29_04305</name>
</gene>
<name>A0AA52EIU0_9PROT</name>
<dbReference type="AlphaFoldDB" id="A0AA52EIU0"/>
<dbReference type="InterPro" id="IPR016032">
    <property type="entry name" value="Sig_transdc_resp-reg_C-effctor"/>
</dbReference>
<evidence type="ECO:0000313" key="2">
    <source>
        <dbReference type="EMBL" id="WND03595.1"/>
    </source>
</evidence>
<protein>
    <submittedName>
        <fullName evidence="2">LuxR C-terminal-related transcriptional regulator</fullName>
    </submittedName>
</protein>
<dbReference type="KEGG" id="tmk:QGN29_04305"/>
<dbReference type="Gene3D" id="1.10.10.10">
    <property type="entry name" value="Winged helix-like DNA-binding domain superfamily/Winged helix DNA-binding domain"/>
    <property type="match status" value="1"/>
</dbReference>
<dbReference type="SUPFAM" id="SSF46894">
    <property type="entry name" value="C-terminal effector domain of the bipartite response regulators"/>
    <property type="match status" value="1"/>
</dbReference>
<evidence type="ECO:0000259" key="1">
    <source>
        <dbReference type="PROSITE" id="PS50043"/>
    </source>
</evidence>
<dbReference type="GO" id="GO:0006355">
    <property type="term" value="P:regulation of DNA-templated transcription"/>
    <property type="evidence" value="ECO:0007669"/>
    <property type="project" value="InterPro"/>
</dbReference>
<dbReference type="EMBL" id="CP123872">
    <property type="protein sequence ID" value="WND03595.1"/>
    <property type="molecule type" value="Genomic_DNA"/>
</dbReference>
<dbReference type="InterPro" id="IPR000792">
    <property type="entry name" value="Tscrpt_reg_LuxR_C"/>
</dbReference>
<proteinExistence type="predicted"/>
<sequence>MSELISLFHKNPEIGEYVCSIADVVRSMGGEAFEKCLMNFLSEVVPVDHCVVFTYSDRGNAGHLFTHSRMPDREAEELARDYVDKFYKDDPNFKEIQNSDSDEYIELDKKVISVDYDPAYQNHFFDRRGLIDKAASVGKVEDGRVYCNFYRMVDSVKYSNVEWSVLKDLMPLATALIAVHYDIARANGNAFPDNGSENIVRKSIVHNVISKDSPPFDSLTMRERQVCERILLGYTTIGIGFDLGIAPTSVATYRKRSYAKLNISSQNELFNMCLKVARAH</sequence>
<dbReference type="PROSITE" id="PS50043">
    <property type="entry name" value="HTH_LUXR_2"/>
    <property type="match status" value="1"/>
</dbReference>
<reference evidence="2" key="1">
    <citation type="submission" date="2023-04" db="EMBL/GenBank/DDBJ databases">
        <title>Complete genome sequence of Temperatibacter marinus.</title>
        <authorList>
            <person name="Rong J.-C."/>
            <person name="Yi M.-L."/>
            <person name="Zhao Q."/>
        </authorList>
    </citation>
    <scope>NUCLEOTIDE SEQUENCE</scope>
    <source>
        <strain evidence="2">NBRC 110045</strain>
    </source>
</reference>